<accession>A0A3N7HRA3</accession>
<feature type="domain" description="SGNH hydrolase-type esterase" evidence="2">
    <location>
        <begin position="49"/>
        <end position="212"/>
    </location>
</feature>
<evidence type="ECO:0000256" key="1">
    <source>
        <dbReference type="SAM" id="SignalP"/>
    </source>
</evidence>
<dbReference type="InterPro" id="IPR036514">
    <property type="entry name" value="SGNH_hydro_sf"/>
</dbReference>
<dbReference type="PANTHER" id="PTHR30383">
    <property type="entry name" value="THIOESTERASE 1/PROTEASE 1/LYSOPHOSPHOLIPASE L1"/>
    <property type="match status" value="1"/>
</dbReference>
<proteinExistence type="predicted"/>
<feature type="signal peptide" evidence="1">
    <location>
        <begin position="1"/>
        <end position="28"/>
    </location>
</feature>
<evidence type="ECO:0000313" key="4">
    <source>
        <dbReference type="Proteomes" id="UP000267464"/>
    </source>
</evidence>
<dbReference type="Pfam" id="PF13472">
    <property type="entry name" value="Lipase_GDSL_2"/>
    <property type="match status" value="1"/>
</dbReference>
<dbReference type="OrthoDB" id="9786188at2"/>
<gene>
    <name evidence="3" type="ORF">DZC73_16505</name>
</gene>
<dbReference type="InterPro" id="IPR051532">
    <property type="entry name" value="Ester_Hydrolysis_Enzymes"/>
</dbReference>
<dbReference type="CDD" id="cd01822">
    <property type="entry name" value="Lysophospholipase_L1_like"/>
    <property type="match status" value="1"/>
</dbReference>
<evidence type="ECO:0000313" key="3">
    <source>
        <dbReference type="EMBL" id="RQP23726.1"/>
    </source>
</evidence>
<dbReference type="PANTHER" id="PTHR30383:SF24">
    <property type="entry name" value="THIOESTERASE 1_PROTEASE 1_LYSOPHOSPHOLIPASE L1"/>
    <property type="match status" value="1"/>
</dbReference>
<dbReference type="AlphaFoldDB" id="A0A3N7HRA3"/>
<dbReference type="EMBL" id="QUSW01000004">
    <property type="protein sequence ID" value="RQP23726.1"/>
    <property type="molecule type" value="Genomic_DNA"/>
</dbReference>
<keyword evidence="4" id="KW-1185">Reference proteome</keyword>
<feature type="chain" id="PRO_5018171180" evidence="1">
    <location>
        <begin position="29"/>
        <end position="232"/>
    </location>
</feature>
<protein>
    <submittedName>
        <fullName evidence="3">Arylesterase</fullName>
    </submittedName>
</protein>
<dbReference type="Proteomes" id="UP000267464">
    <property type="component" value="Unassembled WGS sequence"/>
</dbReference>
<reference evidence="3 4" key="2">
    <citation type="submission" date="2018-12" db="EMBL/GenBank/DDBJ databases">
        <title>Rhizobacter gummiphilus sp. nov., a rubber-degrading bacterium isolated from the soil of a botanical garden in Japan.</title>
        <authorList>
            <person name="Shunsuke S.S."/>
        </authorList>
    </citation>
    <scope>NUCLEOTIDE SEQUENCE [LARGE SCALE GENOMIC DNA]</scope>
    <source>
        <strain evidence="3 4">S-16</strain>
    </source>
</reference>
<organism evidence="3 4">
    <name type="scientific">Piscinibacter terrae</name>
    <dbReference type="NCBI Taxonomy" id="2496871"/>
    <lineage>
        <taxon>Bacteria</taxon>
        <taxon>Pseudomonadati</taxon>
        <taxon>Pseudomonadota</taxon>
        <taxon>Betaproteobacteria</taxon>
        <taxon>Burkholderiales</taxon>
        <taxon>Sphaerotilaceae</taxon>
        <taxon>Piscinibacter</taxon>
    </lineage>
</organism>
<evidence type="ECO:0000259" key="2">
    <source>
        <dbReference type="Pfam" id="PF13472"/>
    </source>
</evidence>
<sequence>MNEVAGLNLSRRAWLAHCTSLAALTAFAGLAAQPLDAHAAASAPGKILVVGDSLSAEYGLVRGSGWVSLLEKRLAQEKIDASVVNASISGDTTSGGRARLADLLKRHQPTLVILELGGNDALRGLPLSMTQENLDTMARTSKDAGARVLIVGMQVPPNYGRKYSDEFAALFSTVAKKQGAQLVPFLLKGVADVPDSEKLFQPDRIHPKAEAHPTILANVWPVLRPMLAAGKK</sequence>
<dbReference type="InterPro" id="IPR006311">
    <property type="entry name" value="TAT_signal"/>
</dbReference>
<dbReference type="RefSeq" id="WP_124541449.1">
    <property type="nucleotide sequence ID" value="NZ_QUSW01000004.1"/>
</dbReference>
<dbReference type="GO" id="GO:0004622">
    <property type="term" value="F:phosphatidylcholine lysophospholipase activity"/>
    <property type="evidence" value="ECO:0007669"/>
    <property type="project" value="TreeGrafter"/>
</dbReference>
<dbReference type="SUPFAM" id="SSF52266">
    <property type="entry name" value="SGNH hydrolase"/>
    <property type="match status" value="1"/>
</dbReference>
<reference evidence="3 4" key="1">
    <citation type="submission" date="2018-08" db="EMBL/GenBank/DDBJ databases">
        <authorList>
            <person name="Khan S.A."/>
            <person name="Jeon C.O."/>
            <person name="Chun B.H."/>
            <person name="Jeong S.E."/>
        </authorList>
    </citation>
    <scope>NUCLEOTIDE SEQUENCE [LARGE SCALE GENOMIC DNA]</scope>
    <source>
        <strain evidence="3 4">S-16</strain>
    </source>
</reference>
<dbReference type="PROSITE" id="PS51318">
    <property type="entry name" value="TAT"/>
    <property type="match status" value="1"/>
</dbReference>
<dbReference type="InterPro" id="IPR013830">
    <property type="entry name" value="SGNH_hydro"/>
</dbReference>
<keyword evidence="1" id="KW-0732">Signal</keyword>
<name>A0A3N7HRA3_9BURK</name>
<dbReference type="Gene3D" id="3.40.50.1110">
    <property type="entry name" value="SGNH hydrolase"/>
    <property type="match status" value="1"/>
</dbReference>
<comment type="caution">
    <text evidence="3">The sequence shown here is derived from an EMBL/GenBank/DDBJ whole genome shotgun (WGS) entry which is preliminary data.</text>
</comment>